<dbReference type="Proteomes" id="UP000012040">
    <property type="component" value="Chromosome"/>
</dbReference>
<dbReference type="PANTHER" id="PTHR41791:SF1">
    <property type="entry name" value="SSL7039 PROTEIN"/>
    <property type="match status" value="1"/>
</dbReference>
<organism evidence="1 2">
    <name type="scientific">Pseudobdellovibrio exovorus JSS</name>
    <dbReference type="NCBI Taxonomy" id="1184267"/>
    <lineage>
        <taxon>Bacteria</taxon>
        <taxon>Pseudomonadati</taxon>
        <taxon>Bdellovibrionota</taxon>
        <taxon>Bdellovibrionia</taxon>
        <taxon>Bdellovibrionales</taxon>
        <taxon>Pseudobdellovibrionaceae</taxon>
        <taxon>Pseudobdellovibrio</taxon>
    </lineage>
</organism>
<dbReference type="RefSeq" id="WP_015469129.1">
    <property type="nucleotide sequence ID" value="NC_020813.1"/>
</dbReference>
<evidence type="ECO:0008006" key="3">
    <source>
        <dbReference type="Google" id="ProtNLM"/>
    </source>
</evidence>
<gene>
    <name evidence="1" type="ORF">A11Q_419</name>
</gene>
<dbReference type="InterPro" id="IPR014056">
    <property type="entry name" value="TypeIITA-like_toxin_pred"/>
</dbReference>
<proteinExistence type="predicted"/>
<dbReference type="Pfam" id="PF05973">
    <property type="entry name" value="Gp49"/>
    <property type="match status" value="1"/>
</dbReference>
<dbReference type="KEGG" id="bex:A11Q_419"/>
<evidence type="ECO:0000313" key="1">
    <source>
        <dbReference type="EMBL" id="AGH94639.1"/>
    </source>
</evidence>
<dbReference type="PANTHER" id="PTHR41791">
    <property type="entry name" value="SSL7039 PROTEIN"/>
    <property type="match status" value="1"/>
</dbReference>
<protein>
    <recommendedName>
        <fullName evidence="3">Addiction module killer protein</fullName>
    </recommendedName>
</protein>
<sequence length="118" mass="13458">MIHIKSRPYIIKIFHQESGKAPYSEWIRTLDDSVRARVAARIARFEDGHFGDYKAVGDGVLEARFFFGSGHRVYFSVHGDEIILLLNGGDKSTQADDIEKAKELLKTYLEDQDANKKQ</sequence>
<keyword evidence="2" id="KW-1185">Reference proteome</keyword>
<dbReference type="AlphaFoldDB" id="M4VNG4"/>
<dbReference type="PATRIC" id="fig|1184267.3.peg.424"/>
<dbReference type="InterPro" id="IPR009241">
    <property type="entry name" value="HigB-like"/>
</dbReference>
<dbReference type="PIRSF" id="PIRSF028744">
    <property type="entry name" value="Addict_mod_HI1419"/>
    <property type="match status" value="1"/>
</dbReference>
<dbReference type="HOGENOM" id="CLU_152445_1_0_7"/>
<dbReference type="eggNOG" id="COG3657">
    <property type="taxonomic scope" value="Bacteria"/>
</dbReference>
<dbReference type="EMBL" id="CP003537">
    <property type="protein sequence ID" value="AGH94639.1"/>
    <property type="molecule type" value="Genomic_DNA"/>
</dbReference>
<evidence type="ECO:0000313" key="2">
    <source>
        <dbReference type="Proteomes" id="UP000012040"/>
    </source>
</evidence>
<name>M4VNG4_9BACT</name>
<dbReference type="OrthoDB" id="5296237at2"/>
<accession>M4VNG4</accession>
<reference evidence="1 2" key="1">
    <citation type="journal article" date="2013" name="ISME J.">
        <title>By their genes ye shall know them: genomic signatures of predatory bacteria.</title>
        <authorList>
            <person name="Pasternak Z."/>
            <person name="Pietrokovski S."/>
            <person name="Rotem O."/>
            <person name="Gophna U."/>
            <person name="Lurie-Weinberger M.N."/>
            <person name="Jurkevitch E."/>
        </authorList>
    </citation>
    <scope>NUCLEOTIDE SEQUENCE [LARGE SCALE GENOMIC DNA]</scope>
    <source>
        <strain evidence="1 2">JSS</strain>
    </source>
</reference>
<dbReference type="NCBIfam" id="TIGR02683">
    <property type="entry name" value="upstrm_HI1419"/>
    <property type="match status" value="1"/>
</dbReference>